<dbReference type="AlphaFoldDB" id="A0A8H7EYV4"/>
<keyword evidence="1" id="KW-0472">Membrane</keyword>
<gene>
    <name evidence="2" type="ORF">Agabi119p4_8563</name>
</gene>
<sequence>MAMVDDHCSEYLGNGKALNATTFLSVNARLTKQLRTSKTGNNVLHIHWCLGRIGMLLIVVMPIGLIPDESEHWNAQV</sequence>
<proteinExistence type="predicted"/>
<accession>A0A8H7EYV4</accession>
<evidence type="ECO:0000256" key="1">
    <source>
        <dbReference type="SAM" id="Phobius"/>
    </source>
</evidence>
<reference evidence="2 3" key="1">
    <citation type="journal article" name="Sci. Rep.">
        <title>Telomere-to-telomere assembled and centromere annotated genomes of the two main subspecies of the button mushroom Agaricus bisporus reveal especially polymorphic chromosome ends.</title>
        <authorList>
            <person name="Sonnenberg A.S.M."/>
            <person name="Sedaghat-Telgerd N."/>
            <person name="Lavrijssen B."/>
            <person name="Ohm R.A."/>
            <person name="Hendrickx P.M."/>
            <person name="Scholtmeijer K."/>
            <person name="Baars J.J.P."/>
            <person name="van Peer A."/>
        </authorList>
    </citation>
    <scope>NUCLEOTIDE SEQUENCE [LARGE SCALE GENOMIC DNA]</scope>
    <source>
        <strain evidence="2 3">H119_p4</strain>
    </source>
</reference>
<dbReference type="EMBL" id="JABXXO010000011">
    <property type="protein sequence ID" value="KAF7764026.1"/>
    <property type="molecule type" value="Genomic_DNA"/>
</dbReference>
<evidence type="ECO:0000313" key="3">
    <source>
        <dbReference type="Proteomes" id="UP000629468"/>
    </source>
</evidence>
<dbReference type="Proteomes" id="UP000629468">
    <property type="component" value="Unassembled WGS sequence"/>
</dbReference>
<feature type="transmembrane region" description="Helical" evidence="1">
    <location>
        <begin position="45"/>
        <end position="66"/>
    </location>
</feature>
<comment type="caution">
    <text evidence="2">The sequence shown here is derived from an EMBL/GenBank/DDBJ whole genome shotgun (WGS) entry which is preliminary data.</text>
</comment>
<protein>
    <submittedName>
        <fullName evidence="2">Uncharacterized protein</fullName>
    </submittedName>
</protein>
<evidence type="ECO:0000313" key="2">
    <source>
        <dbReference type="EMBL" id="KAF7764026.1"/>
    </source>
</evidence>
<organism evidence="2 3">
    <name type="scientific">Agaricus bisporus var. burnettii</name>
    <dbReference type="NCBI Taxonomy" id="192524"/>
    <lineage>
        <taxon>Eukaryota</taxon>
        <taxon>Fungi</taxon>
        <taxon>Dikarya</taxon>
        <taxon>Basidiomycota</taxon>
        <taxon>Agaricomycotina</taxon>
        <taxon>Agaricomycetes</taxon>
        <taxon>Agaricomycetidae</taxon>
        <taxon>Agaricales</taxon>
        <taxon>Agaricineae</taxon>
        <taxon>Agaricaceae</taxon>
        <taxon>Agaricus</taxon>
    </lineage>
</organism>
<name>A0A8H7EYV4_AGABI</name>
<keyword evidence="1" id="KW-0812">Transmembrane</keyword>
<keyword evidence="1" id="KW-1133">Transmembrane helix</keyword>